<dbReference type="Proteomes" id="UP000639643">
    <property type="component" value="Unassembled WGS sequence"/>
</dbReference>
<organism evidence="2 3">
    <name type="scientific">Colletotrichum musicola</name>
    <dbReference type="NCBI Taxonomy" id="2175873"/>
    <lineage>
        <taxon>Eukaryota</taxon>
        <taxon>Fungi</taxon>
        <taxon>Dikarya</taxon>
        <taxon>Ascomycota</taxon>
        <taxon>Pezizomycotina</taxon>
        <taxon>Sordariomycetes</taxon>
        <taxon>Hypocreomycetidae</taxon>
        <taxon>Glomerellales</taxon>
        <taxon>Glomerellaceae</taxon>
        <taxon>Colletotrichum</taxon>
        <taxon>Colletotrichum orchidearum species complex</taxon>
    </lineage>
</organism>
<accession>A0A8H6MWR2</accession>
<keyword evidence="3" id="KW-1185">Reference proteome</keyword>
<feature type="region of interest" description="Disordered" evidence="1">
    <location>
        <begin position="1114"/>
        <end position="1234"/>
    </location>
</feature>
<feature type="compositionally biased region" description="Basic and acidic residues" evidence="1">
    <location>
        <begin position="252"/>
        <end position="265"/>
    </location>
</feature>
<feature type="compositionally biased region" description="Low complexity" evidence="1">
    <location>
        <begin position="1137"/>
        <end position="1153"/>
    </location>
</feature>
<dbReference type="InterPro" id="IPR027417">
    <property type="entry name" value="P-loop_NTPase"/>
</dbReference>
<dbReference type="Gene3D" id="3.40.50.300">
    <property type="entry name" value="P-loop containing nucleotide triphosphate hydrolases"/>
    <property type="match status" value="1"/>
</dbReference>
<proteinExistence type="predicted"/>
<dbReference type="OrthoDB" id="4851810at2759"/>
<dbReference type="AlphaFoldDB" id="A0A8H6MWR2"/>
<feature type="region of interest" description="Disordered" evidence="1">
    <location>
        <begin position="252"/>
        <end position="278"/>
    </location>
</feature>
<evidence type="ECO:0000313" key="2">
    <source>
        <dbReference type="EMBL" id="KAF6811832.1"/>
    </source>
</evidence>
<reference evidence="2" key="1">
    <citation type="journal article" date="2020" name="Phytopathology">
        <title>Genome Sequence Resources of Colletotrichum truncatum, C. plurivorum, C. musicola, and C. sojae: Four Species Pathogenic to Soybean (Glycine max).</title>
        <authorList>
            <person name="Rogerio F."/>
            <person name="Boufleur T.R."/>
            <person name="Ciampi-Guillardi M."/>
            <person name="Sukno S.A."/>
            <person name="Thon M.R."/>
            <person name="Massola Junior N.S."/>
            <person name="Baroncelli R."/>
        </authorList>
    </citation>
    <scope>NUCLEOTIDE SEQUENCE</scope>
    <source>
        <strain evidence="2">LFN0074</strain>
    </source>
</reference>
<sequence length="1255" mass="140630">MSVEQTTSSVPSRYPPLYDTVATGTLSYEDVVWCSSEAPGSWSSLRQTIYLIDTPGFHPAQDTSAGVLRKLKDCFNAKSDHEIKLDAILYFCDPTEDFATFEAMTLPIIQDLSGSDTPKKLTFIVSTLSRKYNPKFSRPQAQVQKQGPVAESYYWVAIISAGAKIYQDDGTVESALKLINRFVEQDKHVLDVGKHDLVKRRPTQHEVIADLDGLLLKKPDCALLPKRGSPYPHDEAEMEDALHLIVKIRQERRSVDQSKPKKEELSEPSGEMEDPRVPPSLIPGVLLTDSGYASAQARSGMSKHAHGQAPFSAFRYNWEGASEKGPPYPDSIPEAATPDDTTVYSTSSTAHSEILDGYITAMTRELVDLIPSVTTQNPATMSRLVQSLPEILKAFSLMIGHCADSSWHQDIVYFVHKHRSEIVDQFTHHVVKEESSYSSETVPVMTVDEKMSHWHDQTSIEAVPGMSVSGAEYISSDNSNGEPFLAHNLASNGEDNFGCEAAQEQPWENEDALNTGHETEMLLKHREYLINSSAYDWLRNALEREILLEPAYPDVRGGIRLRILDSLPPQRLNRVRGSQSYEVVFEMDWDPHVVTAISAESSFIVSATGSTASIAELAELLSWLGAALRPSPLEQGVIYCTPHISRLHDQKGKRPLSWEEELRFRMGFELSQNHVQTSLPHGQCWHGMFRNPVVVCGYPIARRGETETGLEMPLDMMALMIRTRRIVPFGDTYFLKGFSSMLALVERKGDTFLWHHVYNRDGSHVSYFEYEPVLKDNPTFQQLMNARHVVGWCSEVKFYAGMVSLSGGKFVSAGVGIRIGVAQTPVHIARETYFEKMKWATRRYTIFWDEEENRGWLVNGPSALLHLVLASIENDLSGKLKSNIIFRKESLEMPKNQYTTYSALEVLTNQKNKELKIHIDKVETWTEEETTNKGDALPTMLTKTKTTYSCFEDRVEQIYCFLEQAMEHQTSVERQDGVDLKWRARKHLEGWDFKDFATSEDFIYPRVKTLQTFAKGWVDFAREINAVTIFGKKFGEIIPCISDLKEAPEIVFSGNAAKVGKRVIWHVPDDLFKPCQCTANKDGKADHSHIVQGAVIFGYNSKFPLRWLDSGDPAEEEIHEEHLLAPPQPREEEFHDSGIGSSAIGSSSASGDGQTDIIHVLTAPPTKTDSKKTSEIGAGPSKVDDVDRYTEPASASGHVPGEEASEESEASGSQAGETTHTQPPELPRGASLRKRFKGGVKAFFARNIERVRRSR</sequence>
<comment type="caution">
    <text evidence="2">The sequence shown here is derived from an EMBL/GenBank/DDBJ whole genome shotgun (WGS) entry which is preliminary data.</text>
</comment>
<gene>
    <name evidence="2" type="ORF">CMUS01_13191</name>
</gene>
<evidence type="ECO:0000313" key="3">
    <source>
        <dbReference type="Proteomes" id="UP000639643"/>
    </source>
</evidence>
<dbReference type="EMBL" id="WIGM01000806">
    <property type="protein sequence ID" value="KAF6811832.1"/>
    <property type="molecule type" value="Genomic_DNA"/>
</dbReference>
<feature type="compositionally biased region" description="Basic and acidic residues" evidence="1">
    <location>
        <begin position="1119"/>
        <end position="1136"/>
    </location>
</feature>
<evidence type="ECO:0000256" key="1">
    <source>
        <dbReference type="SAM" id="MobiDB-lite"/>
    </source>
</evidence>
<name>A0A8H6MWR2_9PEZI</name>
<protein>
    <submittedName>
        <fullName evidence="2">Uncharacterized protein</fullName>
    </submittedName>
</protein>